<keyword evidence="1 3" id="KW-0378">Hydrolase</keyword>
<dbReference type="Pfam" id="PF00561">
    <property type="entry name" value="Abhydrolase_1"/>
    <property type="match status" value="1"/>
</dbReference>
<evidence type="ECO:0000256" key="1">
    <source>
        <dbReference type="ARBA" id="ARBA00022801"/>
    </source>
</evidence>
<comment type="caution">
    <text evidence="3">The sequence shown here is derived from an EMBL/GenBank/DDBJ whole genome shotgun (WGS) entry which is preliminary data.</text>
</comment>
<dbReference type="InterPro" id="IPR029058">
    <property type="entry name" value="AB_hydrolase_fold"/>
</dbReference>
<dbReference type="PANTHER" id="PTHR43798:SF31">
    <property type="entry name" value="AB HYDROLASE SUPERFAMILY PROTEIN YCLE"/>
    <property type="match status" value="1"/>
</dbReference>
<sequence>MNNNITIKNDGFILNICIKGSGSPVLVVGSSIYYPRLFSNELYKNFQFIYMDHRGFVKSPRKLEPEDYTLDKILSDIEKVRTTLNLTTFSILGHSGHAFMALEYAKRYPNNIEKVILLNSAPSNSMQRQKCSHAFFEKDAIEERKQVLSKEMELLQRDIEIEPERRFSYMCIRMGAMSFFDYNFDSAYLWKDVYTNMEIIDYLWGVAFSDIDITNGLEKLNKPILLGLGRFDYLVAPITLWDSIIINNTQVKKVVFEESGHNPMLEEEFQFNGVLTKFLKDENESRY</sequence>
<dbReference type="AlphaFoldDB" id="A0A1E5LFB1"/>
<dbReference type="EMBL" id="MJEH01000022">
    <property type="protein sequence ID" value="OEH92778.1"/>
    <property type="molecule type" value="Genomic_DNA"/>
</dbReference>
<dbReference type="Proteomes" id="UP000095209">
    <property type="component" value="Unassembled WGS sequence"/>
</dbReference>
<protein>
    <submittedName>
        <fullName evidence="3">Alpha/beta hydrolase</fullName>
    </submittedName>
</protein>
<proteinExistence type="predicted"/>
<organism evidence="3 4">
    <name type="scientific">Bacillus solimangrovi</name>
    <dbReference type="NCBI Taxonomy" id="1305675"/>
    <lineage>
        <taxon>Bacteria</taxon>
        <taxon>Bacillati</taxon>
        <taxon>Bacillota</taxon>
        <taxon>Bacilli</taxon>
        <taxon>Bacillales</taxon>
        <taxon>Bacillaceae</taxon>
        <taxon>Bacillus</taxon>
    </lineage>
</organism>
<gene>
    <name evidence="3" type="ORF">BFG57_01930</name>
</gene>
<evidence type="ECO:0000313" key="3">
    <source>
        <dbReference type="EMBL" id="OEH92778.1"/>
    </source>
</evidence>
<dbReference type="SUPFAM" id="SSF53474">
    <property type="entry name" value="alpha/beta-Hydrolases"/>
    <property type="match status" value="1"/>
</dbReference>
<dbReference type="GO" id="GO:0016020">
    <property type="term" value="C:membrane"/>
    <property type="evidence" value="ECO:0007669"/>
    <property type="project" value="TreeGrafter"/>
</dbReference>
<evidence type="ECO:0000259" key="2">
    <source>
        <dbReference type="Pfam" id="PF00561"/>
    </source>
</evidence>
<feature type="domain" description="AB hydrolase-1" evidence="2">
    <location>
        <begin position="34"/>
        <end position="267"/>
    </location>
</feature>
<dbReference type="PANTHER" id="PTHR43798">
    <property type="entry name" value="MONOACYLGLYCEROL LIPASE"/>
    <property type="match status" value="1"/>
</dbReference>
<keyword evidence="4" id="KW-1185">Reference proteome</keyword>
<dbReference type="InterPro" id="IPR050266">
    <property type="entry name" value="AB_hydrolase_sf"/>
</dbReference>
<dbReference type="STRING" id="1305675.BFG57_01930"/>
<dbReference type="InterPro" id="IPR000073">
    <property type="entry name" value="AB_hydrolase_1"/>
</dbReference>
<evidence type="ECO:0000313" key="4">
    <source>
        <dbReference type="Proteomes" id="UP000095209"/>
    </source>
</evidence>
<dbReference type="OrthoDB" id="53505at2"/>
<reference evidence="3 4" key="1">
    <citation type="submission" date="2016-08" db="EMBL/GenBank/DDBJ databases">
        <title>Genome of Bacillus solimangrovi GH2-4.</title>
        <authorList>
            <person name="Lim S."/>
            <person name="Kim B.-C."/>
        </authorList>
    </citation>
    <scope>NUCLEOTIDE SEQUENCE [LARGE SCALE GENOMIC DNA]</scope>
    <source>
        <strain evidence="3 4">GH2-4</strain>
    </source>
</reference>
<dbReference type="Gene3D" id="3.40.50.1820">
    <property type="entry name" value="alpha/beta hydrolase"/>
    <property type="match status" value="1"/>
</dbReference>
<accession>A0A1E5LFB1</accession>
<dbReference type="RefSeq" id="WP_069717220.1">
    <property type="nucleotide sequence ID" value="NZ_MJEH01000022.1"/>
</dbReference>
<name>A0A1E5LFB1_9BACI</name>
<dbReference type="GO" id="GO:0016787">
    <property type="term" value="F:hydrolase activity"/>
    <property type="evidence" value="ECO:0007669"/>
    <property type="project" value="UniProtKB-KW"/>
</dbReference>